<name>A0ABP0R6C8_9DINO</name>
<evidence type="ECO:0008006" key="3">
    <source>
        <dbReference type="Google" id="ProtNLM"/>
    </source>
</evidence>
<comment type="caution">
    <text evidence="1">The sequence shown here is derived from an EMBL/GenBank/DDBJ whole genome shotgun (WGS) entry which is preliminary data.</text>
</comment>
<accession>A0ABP0R6C8</accession>
<dbReference type="EMBL" id="CAXAMN010025583">
    <property type="protein sequence ID" value="CAK9096108.1"/>
    <property type="molecule type" value="Genomic_DNA"/>
</dbReference>
<evidence type="ECO:0000313" key="1">
    <source>
        <dbReference type="EMBL" id="CAK9096108.1"/>
    </source>
</evidence>
<protein>
    <recommendedName>
        <fullName evidence="3">Reverse transcriptase Ty1/copia-type domain-containing protein</fullName>
    </recommendedName>
</protein>
<organism evidence="1 2">
    <name type="scientific">Durusdinium trenchii</name>
    <dbReference type="NCBI Taxonomy" id="1381693"/>
    <lineage>
        <taxon>Eukaryota</taxon>
        <taxon>Sar</taxon>
        <taxon>Alveolata</taxon>
        <taxon>Dinophyceae</taxon>
        <taxon>Suessiales</taxon>
        <taxon>Symbiodiniaceae</taxon>
        <taxon>Durusdinium</taxon>
    </lineage>
</organism>
<sequence length="106" mass="12045">MRRSRLVGRDYKFLSPEMENLFSPTSNAIGVKLWAALVQSSQGELGLWAVDVKDAYLMVPQEEKAYVECNGEFFELGRCLPGQRVGSKAWYDHLGKVARDQGPRFF</sequence>
<evidence type="ECO:0000313" key="2">
    <source>
        <dbReference type="Proteomes" id="UP001642484"/>
    </source>
</evidence>
<proteinExistence type="predicted"/>
<reference evidence="1 2" key="1">
    <citation type="submission" date="2024-02" db="EMBL/GenBank/DDBJ databases">
        <authorList>
            <person name="Chen Y."/>
            <person name="Shah S."/>
            <person name="Dougan E. K."/>
            <person name="Thang M."/>
            <person name="Chan C."/>
        </authorList>
    </citation>
    <scope>NUCLEOTIDE SEQUENCE [LARGE SCALE GENOMIC DNA]</scope>
</reference>
<dbReference type="Proteomes" id="UP001642484">
    <property type="component" value="Unassembled WGS sequence"/>
</dbReference>
<keyword evidence="2" id="KW-1185">Reference proteome</keyword>
<gene>
    <name evidence="1" type="ORF">CCMP2556_LOCUS45714</name>
</gene>